<dbReference type="EMBL" id="OZ020106">
    <property type="protein sequence ID" value="CAK9258716.1"/>
    <property type="molecule type" value="Genomic_DNA"/>
</dbReference>
<evidence type="ECO:0000313" key="1">
    <source>
        <dbReference type="EMBL" id="CAK9258716.1"/>
    </source>
</evidence>
<sequence length="51" mass="5617">YDLGSFSPVACTYGEILLSANFTHWALEGLALNRQLGVFLESSEHLTMAQD</sequence>
<dbReference type="Proteomes" id="UP001497444">
    <property type="component" value="Chromosome 11"/>
</dbReference>
<feature type="non-terminal residue" evidence="1">
    <location>
        <position position="1"/>
    </location>
</feature>
<name>A0ABP0VY82_9BRYO</name>
<proteinExistence type="predicted"/>
<reference evidence="1" key="1">
    <citation type="submission" date="2024-02" db="EMBL/GenBank/DDBJ databases">
        <authorList>
            <consortium name="ELIXIR-Norway"/>
            <consortium name="Elixir Norway"/>
        </authorList>
    </citation>
    <scope>NUCLEOTIDE SEQUENCE</scope>
</reference>
<protein>
    <submittedName>
        <fullName evidence="1">Uncharacterized protein</fullName>
    </submittedName>
</protein>
<keyword evidence="2" id="KW-1185">Reference proteome</keyword>
<organism evidence="1 2">
    <name type="scientific">Sphagnum jensenii</name>
    <dbReference type="NCBI Taxonomy" id="128206"/>
    <lineage>
        <taxon>Eukaryota</taxon>
        <taxon>Viridiplantae</taxon>
        <taxon>Streptophyta</taxon>
        <taxon>Embryophyta</taxon>
        <taxon>Bryophyta</taxon>
        <taxon>Sphagnophytina</taxon>
        <taxon>Sphagnopsida</taxon>
        <taxon>Sphagnales</taxon>
        <taxon>Sphagnaceae</taxon>
        <taxon>Sphagnum</taxon>
    </lineage>
</organism>
<gene>
    <name evidence="1" type="ORF">CSSPJE1EN1_LOCUS4194</name>
</gene>
<accession>A0ABP0VY82</accession>
<feature type="non-terminal residue" evidence="1">
    <location>
        <position position="51"/>
    </location>
</feature>
<evidence type="ECO:0000313" key="2">
    <source>
        <dbReference type="Proteomes" id="UP001497444"/>
    </source>
</evidence>